<dbReference type="SUPFAM" id="SSF56645">
    <property type="entry name" value="Acyl-CoA dehydrogenase NM domain-like"/>
    <property type="match status" value="1"/>
</dbReference>
<dbReference type="Pfam" id="PF02770">
    <property type="entry name" value="Acyl-CoA_dh_M"/>
    <property type="match status" value="1"/>
</dbReference>
<dbReference type="OrthoDB" id="3666321at2"/>
<dbReference type="EMBL" id="CAIE01000027">
    <property type="protein sequence ID" value="CCH18624.1"/>
    <property type="molecule type" value="Genomic_DNA"/>
</dbReference>
<keyword evidence="10" id="KW-1185">Reference proteome</keyword>
<evidence type="ECO:0000259" key="8">
    <source>
        <dbReference type="Pfam" id="PF02770"/>
    </source>
</evidence>
<dbReference type="AlphaFoldDB" id="I0L477"/>
<dbReference type="Proteomes" id="UP000003448">
    <property type="component" value="Unassembled WGS sequence"/>
</dbReference>
<dbReference type="PANTHER" id="PTHR43884:SF19">
    <property type="entry name" value="ACYL-COA DEHYDROGENASE FADE4-RELATED"/>
    <property type="match status" value="1"/>
</dbReference>
<feature type="region of interest" description="Disordered" evidence="6">
    <location>
        <begin position="563"/>
        <end position="642"/>
    </location>
</feature>
<protein>
    <submittedName>
        <fullName evidence="9">Putative Acyl-CoA dehydrogenase</fullName>
        <ecNumber evidence="9">1.3.99.3</ecNumber>
    </submittedName>
</protein>
<accession>I0L477</accession>
<evidence type="ECO:0000259" key="7">
    <source>
        <dbReference type="Pfam" id="PF00441"/>
    </source>
</evidence>
<evidence type="ECO:0000256" key="3">
    <source>
        <dbReference type="ARBA" id="ARBA00022630"/>
    </source>
</evidence>
<dbReference type="Gene3D" id="2.40.110.10">
    <property type="entry name" value="Butyryl-CoA Dehydrogenase, subunit A, domain 2"/>
    <property type="match status" value="1"/>
</dbReference>
<dbReference type="PANTHER" id="PTHR43884">
    <property type="entry name" value="ACYL-COA DEHYDROGENASE"/>
    <property type="match status" value="1"/>
</dbReference>
<organism evidence="9 10">
    <name type="scientific">Micromonospora lupini str. Lupac 08</name>
    <dbReference type="NCBI Taxonomy" id="1150864"/>
    <lineage>
        <taxon>Bacteria</taxon>
        <taxon>Bacillati</taxon>
        <taxon>Actinomycetota</taxon>
        <taxon>Actinomycetes</taxon>
        <taxon>Micromonosporales</taxon>
        <taxon>Micromonosporaceae</taxon>
        <taxon>Micromonospora</taxon>
    </lineage>
</organism>
<dbReference type="EC" id="1.3.99.3" evidence="9"/>
<evidence type="ECO:0000313" key="10">
    <source>
        <dbReference type="Proteomes" id="UP000003448"/>
    </source>
</evidence>
<feature type="domain" description="Acyl-CoA dehydrogenase/oxidase C-terminal" evidence="7">
    <location>
        <begin position="226"/>
        <end position="372"/>
    </location>
</feature>
<evidence type="ECO:0000256" key="5">
    <source>
        <dbReference type="RuleBase" id="RU362125"/>
    </source>
</evidence>
<keyword evidence="5 9" id="KW-0560">Oxidoreductase</keyword>
<dbReference type="InterPro" id="IPR009100">
    <property type="entry name" value="AcylCoA_DH/oxidase_NM_dom_sf"/>
</dbReference>
<dbReference type="InterPro" id="IPR046373">
    <property type="entry name" value="Acyl-CoA_Oxase/DH_mid-dom_sf"/>
</dbReference>
<dbReference type="InterPro" id="IPR037069">
    <property type="entry name" value="AcylCoA_DH/ox_N_sf"/>
</dbReference>
<comment type="cofactor">
    <cofactor evidence="1 5">
        <name>FAD</name>
        <dbReference type="ChEBI" id="CHEBI:57692"/>
    </cofactor>
</comment>
<feature type="compositionally biased region" description="Basic and acidic residues" evidence="6">
    <location>
        <begin position="571"/>
        <end position="608"/>
    </location>
</feature>
<dbReference type="SUPFAM" id="SSF47203">
    <property type="entry name" value="Acyl-CoA dehydrogenase C-terminal domain-like"/>
    <property type="match status" value="1"/>
</dbReference>
<evidence type="ECO:0000313" key="9">
    <source>
        <dbReference type="EMBL" id="CCH18624.1"/>
    </source>
</evidence>
<feature type="domain" description="Acyl-CoA oxidase/dehydrogenase middle" evidence="8">
    <location>
        <begin position="126"/>
        <end position="214"/>
    </location>
</feature>
<name>I0L477_9ACTN</name>
<dbReference type="InterPro" id="IPR036250">
    <property type="entry name" value="AcylCo_DH-like_C"/>
</dbReference>
<comment type="similarity">
    <text evidence="2 5">Belongs to the acyl-CoA dehydrogenase family.</text>
</comment>
<dbReference type="GO" id="GO:0003995">
    <property type="term" value="F:acyl-CoA dehydrogenase activity"/>
    <property type="evidence" value="ECO:0007669"/>
    <property type="project" value="TreeGrafter"/>
</dbReference>
<sequence>MTPDETSAWQRLCPRPMAQVDPLPAIARHLDRPDTARRLAAADASRTPPDDVLADLREIGVASVYDPASATAVHVNALNAVAARHSGSLAITLGVNALALLPLCITGTPEQRDRAGAVLRGGGAAALLLTELEHGSNLARTNTRVDPDGEGYRLTGEKHLINGGSRHDLLVTLARLGDTDRFGLFLAERDDTVTALPPWRTLPATAADISGVRFAGTPAEPIGAPGDGLTILQLTLALSRGGIGSLASGAASGALAQAVRYARERDVYGQPIVHLGAIAEHLARAAALDVLVAATAVKATFLINALGPAAAYAAAVAKYACCELAEQTVGEGRAVLGSRALVEEFGYAARVRDVLLYGVFDGTRHILLDQLQWRLERFAAGADRSGDGYPVLAEAYSRPPQPLVRAARLRLRPYAPAPAARAATLAARTDRPAVAALGTLLTGLVDLVAVARRCGRWATDQAWRFSAAAVLAEAEALLAAVELIDPGCRAVVGLPGRASAADEAALGYALGWRGAELATRVEVLAADLRADGGAAAPDRLGDDDLVAAFAGELPPARAALRHWLTTPPTDGPDRDGPDRDGPDRDGSDRDGSDRDGSDRDGSDRDGSDRPGPGPDGSGSDGSGVDAATGASAAGDRLGVGTR</sequence>
<evidence type="ECO:0000256" key="1">
    <source>
        <dbReference type="ARBA" id="ARBA00001974"/>
    </source>
</evidence>
<evidence type="ECO:0000256" key="6">
    <source>
        <dbReference type="SAM" id="MobiDB-lite"/>
    </source>
</evidence>
<dbReference type="InterPro" id="IPR006091">
    <property type="entry name" value="Acyl-CoA_Oxase/DH_mid-dom"/>
</dbReference>
<dbReference type="RefSeq" id="WP_007460135.1">
    <property type="nucleotide sequence ID" value="NZ_HF570108.1"/>
</dbReference>
<gene>
    <name evidence="9" type="ORF">MILUP08_43535</name>
</gene>
<dbReference type="Gene3D" id="1.10.540.10">
    <property type="entry name" value="Acyl-CoA dehydrogenase/oxidase, N-terminal domain"/>
    <property type="match status" value="1"/>
</dbReference>
<dbReference type="STRING" id="1150864.MILUP08_43535"/>
<dbReference type="GO" id="GO:0005886">
    <property type="term" value="C:plasma membrane"/>
    <property type="evidence" value="ECO:0007669"/>
    <property type="project" value="TreeGrafter"/>
</dbReference>
<dbReference type="Pfam" id="PF00441">
    <property type="entry name" value="Acyl-CoA_dh_1"/>
    <property type="match status" value="1"/>
</dbReference>
<comment type="caution">
    <text evidence="9">The sequence shown here is derived from an EMBL/GenBank/DDBJ whole genome shotgun (WGS) entry which is preliminary data.</text>
</comment>
<proteinExistence type="inferred from homology"/>
<reference evidence="10" key="1">
    <citation type="journal article" date="2012" name="J. Bacteriol.">
        <title>Genome Sequence of Micromonospora lupini Lupac 08, Isolated from Root Nodules of Lupinus angustifolius.</title>
        <authorList>
            <person name="Alonso-Vega P."/>
            <person name="Normand P."/>
            <person name="Bacigalupe R."/>
            <person name="Pujic P."/>
            <person name="Lajus A."/>
            <person name="Vallenet D."/>
            <person name="Carro L."/>
            <person name="Coll P."/>
            <person name="Trujillo M.E."/>
        </authorList>
    </citation>
    <scope>NUCLEOTIDE SEQUENCE [LARGE SCALE GENOMIC DNA]</scope>
    <source>
        <strain evidence="10">Lupac 08</strain>
    </source>
</reference>
<keyword evidence="4 5" id="KW-0274">FAD</keyword>
<evidence type="ECO:0000256" key="2">
    <source>
        <dbReference type="ARBA" id="ARBA00009347"/>
    </source>
</evidence>
<dbReference type="eggNOG" id="COG1960">
    <property type="taxonomic scope" value="Bacteria"/>
</dbReference>
<dbReference type="GO" id="GO:0050660">
    <property type="term" value="F:flavin adenine dinucleotide binding"/>
    <property type="evidence" value="ECO:0007669"/>
    <property type="project" value="InterPro"/>
</dbReference>
<dbReference type="Gene3D" id="1.20.140.10">
    <property type="entry name" value="Butyryl-CoA Dehydrogenase, subunit A, domain 3"/>
    <property type="match status" value="1"/>
</dbReference>
<evidence type="ECO:0000256" key="4">
    <source>
        <dbReference type="ARBA" id="ARBA00022827"/>
    </source>
</evidence>
<dbReference type="InterPro" id="IPR009075">
    <property type="entry name" value="AcylCo_DH/oxidase_C"/>
</dbReference>
<keyword evidence="3 5" id="KW-0285">Flavoprotein</keyword>